<name>A0ABS3VQN2_MICEH</name>
<evidence type="ECO:0000259" key="2">
    <source>
        <dbReference type="Pfam" id="PF01494"/>
    </source>
</evidence>
<evidence type="ECO:0000313" key="4">
    <source>
        <dbReference type="Proteomes" id="UP000823521"/>
    </source>
</evidence>
<dbReference type="EMBL" id="WVUH01000087">
    <property type="protein sequence ID" value="MBO4206832.1"/>
    <property type="molecule type" value="Genomic_DNA"/>
</dbReference>
<evidence type="ECO:0000313" key="3">
    <source>
        <dbReference type="EMBL" id="MBO4206832.1"/>
    </source>
</evidence>
<reference evidence="3 4" key="1">
    <citation type="submission" date="2019-12" db="EMBL/GenBank/DDBJ databases">
        <title>Whole genome sequencing of endophytic Actinobacterium Micromonospora sp. MPMI6T.</title>
        <authorList>
            <person name="Evv R."/>
            <person name="Podile A.R."/>
        </authorList>
    </citation>
    <scope>NUCLEOTIDE SEQUENCE [LARGE SCALE GENOMIC DNA]</scope>
    <source>
        <strain evidence="3 4">MPMI6</strain>
    </source>
</reference>
<keyword evidence="1" id="KW-0560">Oxidoreductase</keyword>
<dbReference type="RefSeq" id="WP_208813733.1">
    <property type="nucleotide sequence ID" value="NZ_WVUH01000087.1"/>
</dbReference>
<gene>
    <name evidence="3" type="ORF">GSF22_12575</name>
</gene>
<evidence type="ECO:0000256" key="1">
    <source>
        <dbReference type="ARBA" id="ARBA00023002"/>
    </source>
</evidence>
<dbReference type="NCBIfam" id="NF004829">
    <property type="entry name" value="PRK06183.1-3"/>
    <property type="match status" value="1"/>
</dbReference>
<feature type="domain" description="FAD-binding" evidence="2">
    <location>
        <begin position="14"/>
        <end position="352"/>
    </location>
</feature>
<dbReference type="InterPro" id="IPR036188">
    <property type="entry name" value="FAD/NAD-bd_sf"/>
</dbReference>
<proteinExistence type="predicted"/>
<dbReference type="Pfam" id="PF01494">
    <property type="entry name" value="FAD_binding_3"/>
    <property type="match status" value="1"/>
</dbReference>
<dbReference type="PANTHER" id="PTHR43476">
    <property type="entry name" value="3-(3-HYDROXY-PHENYL)PROPIONATE/3-HYDROXYCINNAMIC ACID HYDROXYLASE"/>
    <property type="match status" value="1"/>
</dbReference>
<dbReference type="InterPro" id="IPR002938">
    <property type="entry name" value="FAD-bd"/>
</dbReference>
<sequence length="544" mass="59097">MRAAHQPEPAPPREVDVAVVGCGPVGALTANLLGARGVRTLVVERSAAPHGQPRAFSCDDEALRIYQQADLLDQVSRGMHAPTVAEYVNRRGRLLARIALSEVDFGFGHAPLHFFDQPRLEQTLRAGLARFDRVHLRLGTELVNLHQDPDGVDLLLRDVATGQVHPVRARYVLGCDGARSTTRSLIGTRSAGASYPEPWLAVSGEVPAHAVRVDRTTFVCDWRRPAFVSPGAGDSYRLEFMLRAGESDADMQRPETIAALVEPYVDPAHLTVTRATVYTFHHVVAQRWRQGRVFLLGDAAHQMPPFLGQGLCSGLRDAANLTWKLAMVLAGTADPAVLDTYETERRPHTVAMAGTSVRLGRIFLARSRTAAWLRDTALRAVQTVPRVRRFVRHFEFKPVPAYRQGLLSGGRRAGAVGTMFPQPRVVTVGTDTPHLLDGALGTGFTVLGTGVPAAALSSPAWQGLPVRFVGVHPAGTRVGSLPPTRGNGHVDVVDVDGVITAWLRRHRIDRVVLRPDRFVFAAGAAQTTDRLARDLAAALRGDQP</sequence>
<dbReference type="PANTHER" id="PTHR43476:SF3">
    <property type="entry name" value="FAD-BINDING MONOOXYGENASE"/>
    <property type="match status" value="1"/>
</dbReference>
<comment type="caution">
    <text evidence="3">The sequence shown here is derived from an EMBL/GenBank/DDBJ whole genome shotgun (WGS) entry which is preliminary data.</text>
</comment>
<dbReference type="Gene3D" id="3.50.50.60">
    <property type="entry name" value="FAD/NAD(P)-binding domain"/>
    <property type="match status" value="1"/>
</dbReference>
<dbReference type="InterPro" id="IPR050631">
    <property type="entry name" value="PheA/TfdB_FAD_monoxygenase"/>
</dbReference>
<organism evidence="3 4">
    <name type="scientific">Micromonospora echinofusca</name>
    <dbReference type="NCBI Taxonomy" id="47858"/>
    <lineage>
        <taxon>Bacteria</taxon>
        <taxon>Bacillati</taxon>
        <taxon>Actinomycetota</taxon>
        <taxon>Actinomycetes</taxon>
        <taxon>Micromonosporales</taxon>
        <taxon>Micromonosporaceae</taxon>
        <taxon>Micromonospora</taxon>
    </lineage>
</organism>
<dbReference type="Proteomes" id="UP000823521">
    <property type="component" value="Unassembled WGS sequence"/>
</dbReference>
<dbReference type="Gene3D" id="3.30.9.10">
    <property type="entry name" value="D-Amino Acid Oxidase, subunit A, domain 2"/>
    <property type="match status" value="1"/>
</dbReference>
<keyword evidence="4" id="KW-1185">Reference proteome</keyword>
<accession>A0ABS3VQN2</accession>
<dbReference type="SUPFAM" id="SSF51905">
    <property type="entry name" value="FAD/NAD(P)-binding domain"/>
    <property type="match status" value="1"/>
</dbReference>
<protein>
    <submittedName>
        <fullName evidence="3">Bifunctional 3-(3-hydroxy-phenyl)propionate/3-hydroxycinnamic acid hydroxylase</fullName>
    </submittedName>
</protein>
<dbReference type="PRINTS" id="PR00420">
    <property type="entry name" value="RNGMNOXGNASE"/>
</dbReference>